<feature type="region of interest" description="Disordered" evidence="1">
    <location>
        <begin position="426"/>
        <end position="450"/>
    </location>
</feature>
<dbReference type="PROSITE" id="PS51222">
    <property type="entry name" value="DCD"/>
    <property type="match status" value="1"/>
</dbReference>
<dbReference type="Proteomes" id="UP001552299">
    <property type="component" value="Unassembled WGS sequence"/>
</dbReference>
<reference evidence="3 4" key="1">
    <citation type="journal article" date="2024" name="Plant Biotechnol. J.">
        <title>Dendrobium thyrsiflorum genome and its molecular insights into genes involved in important horticultural traits.</title>
        <authorList>
            <person name="Chen B."/>
            <person name="Wang J.Y."/>
            <person name="Zheng P.J."/>
            <person name="Li K.L."/>
            <person name="Liang Y.M."/>
            <person name="Chen X.F."/>
            <person name="Zhang C."/>
            <person name="Zhao X."/>
            <person name="He X."/>
            <person name="Zhang G.Q."/>
            <person name="Liu Z.J."/>
            <person name="Xu Q."/>
        </authorList>
    </citation>
    <scope>NUCLEOTIDE SEQUENCE [LARGE SCALE GENOMIC DNA]</scope>
    <source>
        <strain evidence="3">GZMU011</strain>
    </source>
</reference>
<feature type="region of interest" description="Disordered" evidence="1">
    <location>
        <begin position="238"/>
        <end position="278"/>
    </location>
</feature>
<dbReference type="Pfam" id="PF10539">
    <property type="entry name" value="Dev_Cell_Death"/>
    <property type="match status" value="1"/>
</dbReference>
<keyword evidence="4" id="KW-1185">Reference proteome</keyword>
<feature type="compositionally biased region" description="Basic and acidic residues" evidence="1">
    <location>
        <begin position="138"/>
        <end position="171"/>
    </location>
</feature>
<comment type="caution">
    <text evidence="3">The sequence shown here is derived from an EMBL/GenBank/DDBJ whole genome shotgun (WGS) entry which is preliminary data.</text>
</comment>
<dbReference type="AlphaFoldDB" id="A0ABD0UXD6"/>
<dbReference type="SMART" id="SM00767">
    <property type="entry name" value="DCD"/>
    <property type="match status" value="1"/>
</dbReference>
<dbReference type="EMBL" id="JANQDX010000012">
    <property type="protein sequence ID" value="KAL0915096.1"/>
    <property type="molecule type" value="Genomic_DNA"/>
</dbReference>
<evidence type="ECO:0000313" key="4">
    <source>
        <dbReference type="Proteomes" id="UP001552299"/>
    </source>
</evidence>
<feature type="compositionally biased region" description="Basic and acidic residues" evidence="1">
    <location>
        <begin position="257"/>
        <end position="269"/>
    </location>
</feature>
<proteinExistence type="predicted"/>
<accession>A0ABD0UXD6</accession>
<gene>
    <name evidence="3" type="ORF">M5K25_015497</name>
</gene>
<evidence type="ECO:0000256" key="1">
    <source>
        <dbReference type="SAM" id="MobiDB-lite"/>
    </source>
</evidence>
<name>A0ABD0UXD6_DENTH</name>
<feature type="domain" description="DCD" evidence="2">
    <location>
        <begin position="291"/>
        <end position="417"/>
    </location>
</feature>
<dbReference type="PANTHER" id="PTHR46444:SF11">
    <property type="entry name" value="DCD DOMAIN-CONTAINING PROTEIN"/>
    <property type="match status" value="1"/>
</dbReference>
<dbReference type="PANTHER" id="PTHR46444">
    <property type="entry name" value="DCD (DEVELOPMENT AND CELL DEATH) DOMAIN PROTEIN-RELATED"/>
    <property type="match status" value="1"/>
</dbReference>
<protein>
    <recommendedName>
        <fullName evidence="2">DCD domain-containing protein</fullName>
    </recommendedName>
</protein>
<organism evidence="3 4">
    <name type="scientific">Dendrobium thyrsiflorum</name>
    <name type="common">Pinecone-like raceme dendrobium</name>
    <name type="synonym">Orchid</name>
    <dbReference type="NCBI Taxonomy" id="117978"/>
    <lineage>
        <taxon>Eukaryota</taxon>
        <taxon>Viridiplantae</taxon>
        <taxon>Streptophyta</taxon>
        <taxon>Embryophyta</taxon>
        <taxon>Tracheophyta</taxon>
        <taxon>Spermatophyta</taxon>
        <taxon>Magnoliopsida</taxon>
        <taxon>Liliopsida</taxon>
        <taxon>Asparagales</taxon>
        <taxon>Orchidaceae</taxon>
        <taxon>Epidendroideae</taxon>
        <taxon>Malaxideae</taxon>
        <taxon>Dendrobiinae</taxon>
        <taxon>Dendrobium</taxon>
    </lineage>
</organism>
<feature type="region of interest" description="Disordered" evidence="1">
    <location>
        <begin position="91"/>
        <end position="225"/>
    </location>
</feature>
<sequence>MATEDCKELLTSGSEPENVENDLYNDVNITAILITGEKKGDTALEDDKMAEVDNVNAVQEIAAEISMAIAVEHEKADEVGVNDVENDKKVEAVNSSPNKETKKILRKRKKNAEEASAHTVSSSPMTTKRKMNDASAMKMKEVALCDKSTEGNGKKEVNSDGKLKSIEKGAIPEDEVEKEDSKDVKVGKKVEGALNKSVKVAKKKNVKGGSSNAESAPTKSPNVAAVEDTDGIEENAEQNIEDDENHDSATKNATPAIEKKDAEGTKDKPSPSASGKHLKKDVTAEKILKLVDGMGLIFMCNAKTKKDCFKYNVFGLPESKKALVAKIYKGMRLFLFDFDLKLLYGIYKAAGPGGYNIEPKAFNSKFPSQVRFTVLRDCLPLPEEKFKVAMKENYVRNKFDCQLSAEQVRKLCKLFQNPTSSVSIQKHRPRAGREVTVPSSRTRELKHRHERREAYPLPPPRVLRLSPPPRALPLHTIPRALPAPLLPSYTYERPGDDYFYNRERHRVLDLEMRPREVPIIDYHDPYNPYREHVLYREPAYPPSLSAAYPARLREPRTPPRYLY</sequence>
<evidence type="ECO:0000259" key="2">
    <source>
        <dbReference type="PROSITE" id="PS51222"/>
    </source>
</evidence>
<evidence type="ECO:0000313" key="3">
    <source>
        <dbReference type="EMBL" id="KAL0915096.1"/>
    </source>
</evidence>
<feature type="compositionally biased region" description="Basic and acidic residues" evidence="1">
    <location>
        <begin position="179"/>
        <end position="191"/>
    </location>
</feature>
<dbReference type="InterPro" id="IPR013989">
    <property type="entry name" value="Dev_and_cell_death_domain"/>
</dbReference>